<gene>
    <name evidence="3" type="ORF">E0Z10_g8253</name>
</gene>
<dbReference type="EMBL" id="SKBN01000217">
    <property type="protein sequence ID" value="TGJ80508.1"/>
    <property type="molecule type" value="Genomic_DNA"/>
</dbReference>
<evidence type="ECO:0000256" key="1">
    <source>
        <dbReference type="ARBA" id="ARBA00038208"/>
    </source>
</evidence>
<dbReference type="PANTHER" id="PTHR31902:SF7">
    <property type="entry name" value="ALTERED INHERITANCE OF MITOCHONDRIA PROTEIN 32"/>
    <property type="match status" value="1"/>
</dbReference>
<protein>
    <recommendedName>
        <fullName evidence="2">Altered inheritance of mitochondria protein 32</fullName>
    </recommendedName>
</protein>
<keyword evidence="4" id="KW-1185">Reference proteome</keyword>
<dbReference type="STRING" id="37992.A0A4Z0YK87"/>
<comment type="similarity">
    <text evidence="1">Belongs to the AIM32 family.</text>
</comment>
<proteinExistence type="inferred from homology"/>
<dbReference type="Gene3D" id="3.40.30.10">
    <property type="entry name" value="Glutaredoxin"/>
    <property type="match status" value="1"/>
</dbReference>
<dbReference type="AlphaFoldDB" id="A0A4Z0YK87"/>
<name>A0A4Z0YK87_9PEZI</name>
<comment type="caution">
    <text evidence="3">The sequence shown here is derived from an EMBL/GenBank/DDBJ whole genome shotgun (WGS) entry which is preliminary data.</text>
</comment>
<reference evidence="3 4" key="1">
    <citation type="submission" date="2019-03" db="EMBL/GenBank/DDBJ databases">
        <title>Draft genome sequence of Xylaria hypoxylon DSM 108379, a ubiquitous saprotrophic-parasitic fungi on hardwood.</title>
        <authorList>
            <person name="Buettner E."/>
            <person name="Leonhardt S."/>
            <person name="Gebauer A.M."/>
            <person name="Liers C."/>
            <person name="Hofrichter M."/>
            <person name="Kellner H."/>
        </authorList>
    </citation>
    <scope>NUCLEOTIDE SEQUENCE [LARGE SCALE GENOMIC DNA]</scope>
    <source>
        <strain evidence="3 4">DSM 108379</strain>
    </source>
</reference>
<dbReference type="Pfam" id="PF06999">
    <property type="entry name" value="Suc_Fer-like"/>
    <property type="match status" value="1"/>
</dbReference>
<evidence type="ECO:0000313" key="4">
    <source>
        <dbReference type="Proteomes" id="UP000297716"/>
    </source>
</evidence>
<dbReference type="SUPFAM" id="SSF52833">
    <property type="entry name" value="Thioredoxin-like"/>
    <property type="match status" value="1"/>
</dbReference>
<dbReference type="InterPro" id="IPR009737">
    <property type="entry name" value="Aim32/Apd1-like"/>
</dbReference>
<accession>A0A4Z0YK87</accession>
<evidence type="ECO:0000313" key="3">
    <source>
        <dbReference type="EMBL" id="TGJ80508.1"/>
    </source>
</evidence>
<dbReference type="PANTHER" id="PTHR31902">
    <property type="entry name" value="ACTIN PATCHES DISTAL PROTEIN 1"/>
    <property type="match status" value="1"/>
</dbReference>
<evidence type="ECO:0000256" key="2">
    <source>
        <dbReference type="ARBA" id="ARBA00040895"/>
    </source>
</evidence>
<dbReference type="InterPro" id="IPR036249">
    <property type="entry name" value="Thioredoxin-like_sf"/>
</dbReference>
<sequence length="299" mass="32587">MPEGLPLDYNGKLNGLISNYAEQVLVCTGQNDWPSRIEEESSGDNLAADLKELIGRGGIYSDPFHNISVLNSSFPSSISCRPEVQSTSAYLLPSFKYVPFLPRVSFEAVQALVKGYLLPEKLHPMNDGLPQIHKDRLLRKEAYQHLLPGVRDVDDVLVLICGHGGRDMRCGIMGPALQAEFERQLPQAGLEVLHGPLLDESVSAPPLPGTVGDRSSTARVGLISHVGGHKFAGNIIIYLPPILKNKAGNPHPLAGHGIWYGRIEPKHVEGVIQETIVEGNVIADHFRGAIKQNGDIIRL</sequence>
<dbReference type="CDD" id="cd03062">
    <property type="entry name" value="TRX_Fd_Sucrase"/>
    <property type="match status" value="1"/>
</dbReference>
<dbReference type="OrthoDB" id="10253744at2759"/>
<organism evidence="3 4">
    <name type="scientific">Xylaria hypoxylon</name>
    <dbReference type="NCBI Taxonomy" id="37992"/>
    <lineage>
        <taxon>Eukaryota</taxon>
        <taxon>Fungi</taxon>
        <taxon>Dikarya</taxon>
        <taxon>Ascomycota</taxon>
        <taxon>Pezizomycotina</taxon>
        <taxon>Sordariomycetes</taxon>
        <taxon>Xylariomycetidae</taxon>
        <taxon>Xylariales</taxon>
        <taxon>Xylariaceae</taxon>
        <taxon>Xylaria</taxon>
    </lineage>
</organism>
<dbReference type="Proteomes" id="UP000297716">
    <property type="component" value="Unassembled WGS sequence"/>
</dbReference>